<dbReference type="SMART" id="SM00249">
    <property type="entry name" value="PHD"/>
    <property type="match status" value="1"/>
</dbReference>
<evidence type="ECO:0000256" key="1">
    <source>
        <dbReference type="ARBA" id="ARBA00008438"/>
    </source>
</evidence>
<dbReference type="SUPFAM" id="SSF52540">
    <property type="entry name" value="P-loop containing nucleoside triphosphate hydrolases"/>
    <property type="match status" value="2"/>
</dbReference>
<feature type="region of interest" description="Disordered" evidence="8">
    <location>
        <begin position="34"/>
        <end position="63"/>
    </location>
</feature>
<dbReference type="InterPro" id="IPR049730">
    <property type="entry name" value="SNF2/RAD54-like_C"/>
</dbReference>
<feature type="region of interest" description="Disordered" evidence="8">
    <location>
        <begin position="379"/>
        <end position="407"/>
    </location>
</feature>
<feature type="compositionally biased region" description="Gly residues" evidence="8">
    <location>
        <begin position="466"/>
        <end position="478"/>
    </location>
</feature>
<evidence type="ECO:0000259" key="9">
    <source>
        <dbReference type="PROSITE" id="PS50016"/>
    </source>
</evidence>
<dbReference type="InterPro" id="IPR011011">
    <property type="entry name" value="Znf_FYVE_PHD"/>
</dbReference>
<feature type="domain" description="RING-type" evidence="10">
    <location>
        <begin position="1871"/>
        <end position="1923"/>
    </location>
</feature>
<keyword evidence="3 6" id="KW-0863">Zinc-finger</keyword>
<comment type="similarity">
    <text evidence="1">Belongs to the SNF2/RAD54 helicase family. RAD16 subfamily.</text>
</comment>
<dbReference type="InterPro" id="IPR014001">
    <property type="entry name" value="Helicase_ATP-bd"/>
</dbReference>
<reference evidence="11" key="1">
    <citation type="journal article" date="2021" name="Proc. Natl. Acad. Sci. U.S.A.">
        <title>Three genomes in the algal genus Volvox reveal the fate of a haploid sex-determining region after a transition to homothallism.</title>
        <authorList>
            <person name="Yamamoto K."/>
            <person name="Hamaji T."/>
            <person name="Kawai-Toyooka H."/>
            <person name="Matsuzaki R."/>
            <person name="Takahashi F."/>
            <person name="Nishimura Y."/>
            <person name="Kawachi M."/>
            <person name="Noguchi H."/>
            <person name="Minakuchi Y."/>
            <person name="Umen J.G."/>
            <person name="Toyoda A."/>
            <person name="Nozaki H."/>
        </authorList>
    </citation>
    <scope>NUCLEOTIDE SEQUENCE</scope>
    <source>
        <strain evidence="11">NIES-3780</strain>
    </source>
</reference>
<feature type="compositionally biased region" description="Basic and acidic residues" evidence="8">
    <location>
        <begin position="607"/>
        <end position="619"/>
    </location>
</feature>
<feature type="region of interest" description="Disordered" evidence="8">
    <location>
        <begin position="1733"/>
        <end position="1861"/>
    </location>
</feature>
<evidence type="ECO:0000256" key="3">
    <source>
        <dbReference type="ARBA" id="ARBA00022771"/>
    </source>
</evidence>
<dbReference type="SMART" id="SM00184">
    <property type="entry name" value="RING"/>
    <property type="match status" value="1"/>
</dbReference>
<feature type="compositionally biased region" description="Polar residues" evidence="8">
    <location>
        <begin position="392"/>
        <end position="403"/>
    </location>
</feature>
<feature type="region of interest" description="Disordered" evidence="8">
    <location>
        <begin position="2042"/>
        <end position="2103"/>
    </location>
</feature>
<feature type="compositionally biased region" description="Polar residues" evidence="8">
    <location>
        <begin position="2270"/>
        <end position="2290"/>
    </location>
</feature>
<dbReference type="SMART" id="SM00487">
    <property type="entry name" value="DEXDc"/>
    <property type="match status" value="1"/>
</dbReference>
<dbReference type="InterPro" id="IPR038718">
    <property type="entry name" value="SNF2-like_sf"/>
</dbReference>
<dbReference type="Pfam" id="PF00628">
    <property type="entry name" value="PHD"/>
    <property type="match status" value="1"/>
</dbReference>
<dbReference type="InterPro" id="IPR052583">
    <property type="entry name" value="ATP-helicase/E3_Ub-Ligase"/>
</dbReference>
<dbReference type="GO" id="GO:0008270">
    <property type="term" value="F:zinc ion binding"/>
    <property type="evidence" value="ECO:0007669"/>
    <property type="project" value="UniProtKB-KW"/>
</dbReference>
<gene>
    <name evidence="11" type="ORF">Vafri_12224</name>
</gene>
<dbReference type="SUPFAM" id="SSF57850">
    <property type="entry name" value="RING/U-box"/>
    <property type="match status" value="1"/>
</dbReference>
<evidence type="ECO:0000256" key="4">
    <source>
        <dbReference type="ARBA" id="ARBA00022801"/>
    </source>
</evidence>
<dbReference type="EMBL" id="BNCO01000026">
    <property type="protein sequence ID" value="GIL56939.1"/>
    <property type="molecule type" value="Genomic_DNA"/>
</dbReference>
<name>A0A8J4BE20_9CHLO</name>
<evidence type="ECO:0000256" key="5">
    <source>
        <dbReference type="ARBA" id="ARBA00022833"/>
    </source>
</evidence>
<feature type="domain" description="PHD-type" evidence="9">
    <location>
        <begin position="617"/>
        <end position="674"/>
    </location>
</feature>
<comment type="caution">
    <text evidence="11">The sequence shown here is derived from an EMBL/GenBank/DDBJ whole genome shotgun (WGS) entry which is preliminary data.</text>
</comment>
<dbReference type="InterPro" id="IPR001841">
    <property type="entry name" value="Znf_RING"/>
</dbReference>
<feature type="region of interest" description="Disordered" evidence="8">
    <location>
        <begin position="2270"/>
        <end position="2327"/>
    </location>
</feature>
<dbReference type="CDD" id="cd18793">
    <property type="entry name" value="SF2_C_SNF"/>
    <property type="match status" value="1"/>
</dbReference>
<feature type="compositionally biased region" description="Basic and acidic residues" evidence="8">
    <location>
        <begin position="1734"/>
        <end position="1755"/>
    </location>
</feature>
<evidence type="ECO:0000256" key="8">
    <source>
        <dbReference type="SAM" id="MobiDB-lite"/>
    </source>
</evidence>
<feature type="region of interest" description="Disordered" evidence="8">
    <location>
        <begin position="586"/>
        <end position="624"/>
    </location>
</feature>
<dbReference type="Gene3D" id="3.40.50.300">
    <property type="entry name" value="P-loop containing nucleotide triphosphate hydrolases"/>
    <property type="match status" value="1"/>
</dbReference>
<dbReference type="PROSITE" id="PS50016">
    <property type="entry name" value="ZF_PHD_2"/>
    <property type="match status" value="1"/>
</dbReference>
<dbReference type="GO" id="GO:0016787">
    <property type="term" value="F:hydrolase activity"/>
    <property type="evidence" value="ECO:0007669"/>
    <property type="project" value="UniProtKB-KW"/>
</dbReference>
<dbReference type="Pfam" id="PF21325">
    <property type="entry name" value="SHPRH_helical-1st"/>
    <property type="match status" value="1"/>
</dbReference>
<dbReference type="InterPro" id="IPR019734">
    <property type="entry name" value="TPR_rpt"/>
</dbReference>
<feature type="compositionally biased region" description="Low complexity" evidence="8">
    <location>
        <begin position="1051"/>
        <end position="1060"/>
    </location>
</feature>
<feature type="repeat" description="TPR" evidence="7">
    <location>
        <begin position="1285"/>
        <end position="1318"/>
    </location>
</feature>
<feature type="region of interest" description="Disordered" evidence="8">
    <location>
        <begin position="2115"/>
        <end position="2139"/>
    </location>
</feature>
<feature type="region of interest" description="Disordered" evidence="8">
    <location>
        <begin position="1162"/>
        <end position="1182"/>
    </location>
</feature>
<dbReference type="InterPro" id="IPR013083">
    <property type="entry name" value="Znf_RING/FYVE/PHD"/>
</dbReference>
<evidence type="ECO:0000256" key="2">
    <source>
        <dbReference type="ARBA" id="ARBA00022723"/>
    </source>
</evidence>
<feature type="region of interest" description="Disordered" evidence="8">
    <location>
        <begin position="461"/>
        <end position="481"/>
    </location>
</feature>
<dbReference type="Gene3D" id="3.40.50.10810">
    <property type="entry name" value="Tandem AAA-ATPase domain"/>
    <property type="match status" value="2"/>
</dbReference>
<keyword evidence="5" id="KW-0862">Zinc</keyword>
<dbReference type="Gene3D" id="3.30.40.10">
    <property type="entry name" value="Zinc/RING finger domain, C3HC4 (zinc finger)"/>
    <property type="match status" value="2"/>
</dbReference>
<dbReference type="PROSITE" id="PS50089">
    <property type="entry name" value="ZF_RING_2"/>
    <property type="match status" value="1"/>
</dbReference>
<feature type="compositionally biased region" description="Acidic residues" evidence="8">
    <location>
        <begin position="2042"/>
        <end position="2052"/>
    </location>
</feature>
<dbReference type="InterPro" id="IPR001650">
    <property type="entry name" value="Helicase_C-like"/>
</dbReference>
<evidence type="ECO:0000256" key="7">
    <source>
        <dbReference type="PROSITE-ProRule" id="PRU00339"/>
    </source>
</evidence>
<dbReference type="InterPro" id="IPR001965">
    <property type="entry name" value="Znf_PHD"/>
</dbReference>
<protein>
    <recommendedName>
        <fullName evidence="13">RING-type domain-containing protein</fullName>
    </recommendedName>
</protein>
<organism evidence="11 12">
    <name type="scientific">Volvox africanus</name>
    <dbReference type="NCBI Taxonomy" id="51714"/>
    <lineage>
        <taxon>Eukaryota</taxon>
        <taxon>Viridiplantae</taxon>
        <taxon>Chlorophyta</taxon>
        <taxon>core chlorophytes</taxon>
        <taxon>Chlorophyceae</taxon>
        <taxon>CS clade</taxon>
        <taxon>Chlamydomonadales</taxon>
        <taxon>Volvocaceae</taxon>
        <taxon>Volvox</taxon>
    </lineage>
</organism>
<dbReference type="PANTHER" id="PTHR45865">
    <property type="entry name" value="E3 UBIQUITIN-PROTEIN LIGASE SHPRH FAMILY MEMBER"/>
    <property type="match status" value="1"/>
</dbReference>
<feature type="compositionally biased region" description="Basic and acidic residues" evidence="8">
    <location>
        <begin position="1061"/>
        <end position="1075"/>
    </location>
</feature>
<keyword evidence="12" id="KW-1185">Reference proteome</keyword>
<keyword evidence="7" id="KW-0802">TPR repeat</keyword>
<evidence type="ECO:0000259" key="10">
    <source>
        <dbReference type="PROSITE" id="PS50089"/>
    </source>
</evidence>
<proteinExistence type="inferred from homology"/>
<dbReference type="PROSITE" id="PS50005">
    <property type="entry name" value="TPR"/>
    <property type="match status" value="1"/>
</dbReference>
<dbReference type="PANTHER" id="PTHR45865:SF1">
    <property type="entry name" value="E3 UBIQUITIN-PROTEIN LIGASE SHPRH"/>
    <property type="match status" value="1"/>
</dbReference>
<dbReference type="GO" id="GO:0005524">
    <property type="term" value="F:ATP binding"/>
    <property type="evidence" value="ECO:0007669"/>
    <property type="project" value="InterPro"/>
</dbReference>
<dbReference type="Pfam" id="PF00271">
    <property type="entry name" value="Helicase_C"/>
    <property type="match status" value="1"/>
</dbReference>
<keyword evidence="2" id="KW-0479">Metal-binding</keyword>
<dbReference type="InterPro" id="IPR027417">
    <property type="entry name" value="P-loop_NTPase"/>
</dbReference>
<dbReference type="Proteomes" id="UP000747399">
    <property type="component" value="Unassembled WGS sequence"/>
</dbReference>
<dbReference type="SUPFAM" id="SSF57903">
    <property type="entry name" value="FYVE/PHD zinc finger"/>
    <property type="match status" value="1"/>
</dbReference>
<dbReference type="InterPro" id="IPR019787">
    <property type="entry name" value="Znf_PHD-finger"/>
</dbReference>
<evidence type="ECO:0000313" key="11">
    <source>
        <dbReference type="EMBL" id="GIL56939.1"/>
    </source>
</evidence>
<dbReference type="Pfam" id="PF00176">
    <property type="entry name" value="SNF2-rel_dom"/>
    <property type="match status" value="1"/>
</dbReference>
<evidence type="ECO:0008006" key="13">
    <source>
        <dbReference type="Google" id="ProtNLM"/>
    </source>
</evidence>
<feature type="region of interest" description="Disordered" evidence="8">
    <location>
        <begin position="1005"/>
        <end position="1075"/>
    </location>
</feature>
<dbReference type="InterPro" id="IPR048686">
    <property type="entry name" value="SHPRH_helical_1st"/>
</dbReference>
<dbReference type="InterPro" id="IPR000330">
    <property type="entry name" value="SNF2_N"/>
</dbReference>
<keyword evidence="4" id="KW-0378">Hydrolase</keyword>
<evidence type="ECO:0000313" key="12">
    <source>
        <dbReference type="Proteomes" id="UP000747399"/>
    </source>
</evidence>
<sequence>MPRKKGAPSRRLVLPIAGAREDDEPDYIEALDKSAVACGRPKQRESEIDLEPEPDSRPTKRRRNTLTLEPWKFNIHVNVIEVHKLLGFLQLDGVLAAVDEDGDAAPAVVRVSGTGKPDEASSCSLECRYLASGQSLTAHLTSPNLATARNLVRLLQDGVLGLALQSACGPDAFSRSSQPVMYAWNSESPPIRLFQQALPGALVTGTSQDVRCAGRQLEAVTPPVSLNGESWQPAVYVARPNFSVLNCWTCDDGSKRTPISSVTASSAMPLTTAGTSASAASVVTTSLRLGVCAAALERLKASDPEDGHQHAWQAQLLDVLGWLLPHILVDGAKVNQPAPLLQPPLPGVPLEAPPTPTGAGAPMLNGSAAGSMERSLVRSPERSAFTEGITGGTTPLPTQTMSPGSAAAAGQGFDPGWLYGAVKPAGGAPQWLDDPLELRPRLRPYQRRAVAWMLQRERAPRDEGGRVGTELGGAGDGITAGRLQGRATDRPEAAAVEPQGFRSASLHPLWRRLYTLPGSATEALYVNAYTGALASEPFTAPRPVRGGILADEMGLGKTVELLALITAHRFVPSLSKPQPMLKVAETNAAAAAKGGGSKKRDKGGTAPRREGQRPPERVKCPCGVRADDPNDPSVEDYGGLWILCECCNAWMHGACVGVTKAPRDAWVCTRCLRDRALATVSEPCGATLIVVPSAILQQWYDEIRRHVHPGALQVVVYGGQMQPGISSAGHHLVGAFTGAGGNGGNTAAAAAAAAAAGGRRRPVAGGSRGDEVDVAASMVVTASDLAAADVVLTTYDVLKRDVARQPDLQVPERNLRHGKRYEVVPTPLTRLCWWRVVLDEAQMVESSTAKATEMALKLDAVHRWCVTGTPISRGLEDVYGLLAFLDARPWSQRRWWNRCVQRPVEAGDPAGRQLLLRLLRPSVEPDIRGGGGGGSCNGGLMWRNGKRDVEEELGLPPQSTHISHLRLNAVELHFYNRQHQDCAAKARAVLPPRVVAAMESGRLLGGAEVQSEEDAQGAAGVRGDDSGEWEQEPSRQDGLGRGSITREEVTPAVVVGPGPAREQRQAEVQEEGKELPDMRLGRQEGGVGLPDTLRELHDIQRRRWELWRQGGENEERPGRAGVSGEFALSIGGPSATSGERLPHDDPMFVDCSEGRATVAEAAGGGGNGVGERRALRGCSPPRLEGPRKALMVMAASLDRPLASHEARKLLGPLLKLRQACCHPQVGAGGIRALTATGQPHHHHYHHHAAGSGGSHHNAPMTMTDILAVLVTRAKVEAEEAQRQLIAAFNGLSALMIIQGDIAEAIGTYRKALRVMEDNKPDIDTDPLQRLHTLHNLDQMLATAAAACDTAALAAIPRTLRDHTLAEDAAAIRNRYLEQRRQKLASEEAAYKELILTSLPFHGAAGWYLAAIDLLVVEGHGQTAVNYIKEKLLEGDTYRQKTEVNASSLANRFSSLLGLKMLLNDSLDAIEEHRAEAMRLLDDLGTRTRESQPDPEFVEQAGQCGRCRSGPIRALVCEHCRLDERFIQWEVRLFALYSRALTAGATVTAEEAARRAQAALVRWAGHGGLHEKQGAEDQMEEGDDGGRRGANVAVANTSWRQSEAEMVLRLLVALLRQHFKRDADERHEWIMREGKAHVNRLEAQRRLLVAARSTSLAQRMLLYAHDELTMAAMRMRLAREGEPISAHEVNLKLHPAAVPVKNVELSNDRIVAEGDLRRTRGTLRYLRKLQSIQKRQQERKQQEQQQEKYQHQRYDESAAPAGCGDEPGVTDMYASAAATVGSHPDSRNLIGSQSEGGSGLGPQAHSQTRISKSAPGCPLAVQSAVPATPAPTSNTAVVDGPVATSTVLHPGDGDGDGDGDVIGGGEGDVEFCPICHDPLDCSEDCIILPCGHQMHPGCSEALMAKTVAPSTPYHQKRVTCPTCRMRVHIADIAHIHPGLDVGSERANGGAGGSGGSSGPWAGEAALAVRGSFGTKIEAVVRRIKFVLEQDATAKVLVFSGWVELLELVAAALAVNAVPHVLARGRASMATALAAFKDHPWGEGELDLLDDEGPVGEGDRQQDSAVVPDTYGPDRVSNGEGGSRRYCGGQEEVREEAEEERGSAAKKTLIRHYAASDAEGASQAPAADVGMGQQPRLPSPGPVHLPLIRDPVKQILTKPRVLLLQLKQGGAGLNLTEAQHVVLVEPQLDPAAEVQAVGRVHRIGQGRPTHVHRFVVAHTVEEQVHKLAAARACSMDMAAAVPGARSVGGGVGGDGNEHLTVRDVAILLDTRWGSNTLPPTSKTTAAGANSTAADPPADPPKLCVSDERGHGNSGMRGARVYDGSGDSTQ</sequence>
<accession>A0A8J4BE20</accession>
<evidence type="ECO:0000256" key="6">
    <source>
        <dbReference type="PROSITE-ProRule" id="PRU00175"/>
    </source>
</evidence>